<protein>
    <submittedName>
        <fullName evidence="2">2,3-dehydroadipyl-CoA hydratase</fullName>
        <ecNumber evidence="2">4.2.1.17</ecNumber>
    </submittedName>
</protein>
<dbReference type="Gene3D" id="1.10.12.10">
    <property type="entry name" value="Lyase 2-enoyl-coa Hydratase, Chain A, domain 2"/>
    <property type="match status" value="1"/>
</dbReference>
<dbReference type="GO" id="GO:0008300">
    <property type="term" value="P:isoprenoid catabolic process"/>
    <property type="evidence" value="ECO:0007669"/>
    <property type="project" value="TreeGrafter"/>
</dbReference>
<dbReference type="CDD" id="cd06558">
    <property type="entry name" value="crotonase-like"/>
    <property type="match status" value="1"/>
</dbReference>
<gene>
    <name evidence="2" type="primary">paaF_2</name>
    <name evidence="2" type="ORF">ENSA5_22120</name>
</gene>
<proteinExistence type="inferred from homology"/>
<sequence>MTDFELPTTKHLALRLERSILHLTLNRPEVRNAMSFAMVEEIIAVFDALADQSEVRVVVIRGAGGHFCAGGDIKDMAAARMAPAPEQIGGPDDPMAVGNRKFGTMLSVIETAPQAVVAVIEGAVMGGGFGLACVADVSLARADAKFRLPETSLGIPPAQIAAFIVRRIGLTQARRLAVTGGRLDGRQAREIGIVHEVYDDDEALETGLATTLAQIRRCAPGAVAVTKDLVISSLSENIEVLLDRAAKDFAVAIRGPEGQEGTMAFIEKRDPAWARDDA</sequence>
<evidence type="ECO:0000313" key="2">
    <source>
        <dbReference type="EMBL" id="PRQ02567.1"/>
    </source>
</evidence>
<dbReference type="SUPFAM" id="SSF52096">
    <property type="entry name" value="ClpP/crotonase"/>
    <property type="match status" value="1"/>
</dbReference>
<keyword evidence="3" id="KW-1185">Reference proteome</keyword>
<dbReference type="GO" id="GO:0004300">
    <property type="term" value="F:enoyl-CoA hydratase activity"/>
    <property type="evidence" value="ECO:0007669"/>
    <property type="project" value="UniProtKB-EC"/>
</dbReference>
<dbReference type="InterPro" id="IPR051683">
    <property type="entry name" value="Enoyl-CoA_Hydratase/Isomerase"/>
</dbReference>
<dbReference type="PANTHER" id="PTHR42964:SF1">
    <property type="entry name" value="POLYKETIDE BIOSYNTHESIS ENOYL-COA HYDRATASE PKSH-RELATED"/>
    <property type="match status" value="1"/>
</dbReference>
<dbReference type="InterPro" id="IPR014748">
    <property type="entry name" value="Enoyl-CoA_hydra_C"/>
</dbReference>
<dbReference type="Pfam" id="PF00378">
    <property type="entry name" value="ECH_1"/>
    <property type="match status" value="1"/>
</dbReference>
<dbReference type="RefSeq" id="WP_106391632.1">
    <property type="nucleotide sequence ID" value="NZ_PVNK01000114.1"/>
</dbReference>
<accession>A0A2S9YBS1</accession>
<dbReference type="AlphaFoldDB" id="A0A2S9YBS1"/>
<keyword evidence="2" id="KW-0456">Lyase</keyword>
<dbReference type="EMBL" id="PVNK01000114">
    <property type="protein sequence ID" value="PRQ02567.1"/>
    <property type="molecule type" value="Genomic_DNA"/>
</dbReference>
<dbReference type="EC" id="4.2.1.17" evidence="2"/>
<evidence type="ECO:0000256" key="1">
    <source>
        <dbReference type="ARBA" id="ARBA00005254"/>
    </source>
</evidence>
<dbReference type="Proteomes" id="UP000237968">
    <property type="component" value="Unassembled WGS sequence"/>
</dbReference>
<dbReference type="PANTHER" id="PTHR42964">
    <property type="entry name" value="ENOYL-COA HYDRATASE"/>
    <property type="match status" value="1"/>
</dbReference>
<reference evidence="2 3" key="1">
    <citation type="submission" date="2018-03" db="EMBL/GenBank/DDBJ databases">
        <title>Draft Genome Sequences of the Obligatory Marine Myxobacteria Enhygromyxa salina SWB005.</title>
        <authorList>
            <person name="Poehlein A."/>
            <person name="Moghaddam J.A."/>
            <person name="Harms H."/>
            <person name="Alanjari M."/>
            <person name="Koenig G.M."/>
            <person name="Daniel R."/>
            <person name="Schaeberle T.F."/>
        </authorList>
    </citation>
    <scope>NUCLEOTIDE SEQUENCE [LARGE SCALE GENOMIC DNA]</scope>
    <source>
        <strain evidence="2 3">SWB005</strain>
    </source>
</reference>
<comment type="similarity">
    <text evidence="1">Belongs to the enoyl-CoA hydratase/isomerase family.</text>
</comment>
<evidence type="ECO:0000313" key="3">
    <source>
        <dbReference type="Proteomes" id="UP000237968"/>
    </source>
</evidence>
<dbReference type="OrthoDB" id="5365311at2"/>
<dbReference type="Gene3D" id="3.90.226.10">
    <property type="entry name" value="2-enoyl-CoA Hydratase, Chain A, domain 1"/>
    <property type="match status" value="1"/>
</dbReference>
<organism evidence="2 3">
    <name type="scientific">Enhygromyxa salina</name>
    <dbReference type="NCBI Taxonomy" id="215803"/>
    <lineage>
        <taxon>Bacteria</taxon>
        <taxon>Pseudomonadati</taxon>
        <taxon>Myxococcota</taxon>
        <taxon>Polyangia</taxon>
        <taxon>Nannocystales</taxon>
        <taxon>Nannocystaceae</taxon>
        <taxon>Enhygromyxa</taxon>
    </lineage>
</organism>
<comment type="caution">
    <text evidence="2">The sequence shown here is derived from an EMBL/GenBank/DDBJ whole genome shotgun (WGS) entry which is preliminary data.</text>
</comment>
<name>A0A2S9YBS1_9BACT</name>
<dbReference type="InterPro" id="IPR029045">
    <property type="entry name" value="ClpP/crotonase-like_dom_sf"/>
</dbReference>
<dbReference type="InterPro" id="IPR001753">
    <property type="entry name" value="Enoyl-CoA_hydra/iso"/>
</dbReference>